<dbReference type="Pfam" id="PF04962">
    <property type="entry name" value="KduI"/>
    <property type="match status" value="1"/>
</dbReference>
<dbReference type="InterPro" id="IPR014710">
    <property type="entry name" value="RmlC-like_jellyroll"/>
</dbReference>
<dbReference type="EMBL" id="PETL01000332">
    <property type="protein sequence ID" value="PIV63528.1"/>
    <property type="molecule type" value="Genomic_DNA"/>
</dbReference>
<dbReference type="GO" id="GO:0008880">
    <property type="term" value="F:glucuronate isomerase activity"/>
    <property type="evidence" value="ECO:0007669"/>
    <property type="project" value="InterPro"/>
</dbReference>
<dbReference type="PANTHER" id="PTHR39193">
    <property type="entry name" value="5-DEOXY-GLUCURONATE ISOMERASE"/>
    <property type="match status" value="1"/>
</dbReference>
<dbReference type="Proteomes" id="UP000228886">
    <property type="component" value="Unassembled WGS sequence"/>
</dbReference>
<keyword evidence="1 2" id="KW-0413">Isomerase</keyword>
<dbReference type="GO" id="GO:0019310">
    <property type="term" value="P:inositol catabolic process"/>
    <property type="evidence" value="ECO:0007669"/>
    <property type="project" value="InterPro"/>
</dbReference>
<comment type="caution">
    <text evidence="2">The sequence shown here is derived from an EMBL/GenBank/DDBJ whole genome shotgun (WGS) entry which is preliminary data.</text>
</comment>
<dbReference type="SUPFAM" id="SSF51182">
    <property type="entry name" value="RmlC-like cupins"/>
    <property type="match status" value="1"/>
</dbReference>
<dbReference type="NCBIfam" id="TIGR04378">
    <property type="entry name" value="myo_inos_iolB"/>
    <property type="match status" value="1"/>
</dbReference>
<dbReference type="InterPro" id="IPR024203">
    <property type="entry name" value="Deoxy-glucuronate_isom_IolB"/>
</dbReference>
<dbReference type="AlphaFoldDB" id="A0A2M7E760"/>
<name>A0A2M7E760_9BACT</name>
<dbReference type="PANTHER" id="PTHR39193:SF1">
    <property type="entry name" value="5-DEOXY-GLUCURONATE ISOMERASE"/>
    <property type="match status" value="1"/>
</dbReference>
<evidence type="ECO:0000313" key="3">
    <source>
        <dbReference type="Proteomes" id="UP000228886"/>
    </source>
</evidence>
<evidence type="ECO:0000256" key="1">
    <source>
        <dbReference type="ARBA" id="ARBA00023235"/>
    </source>
</evidence>
<protein>
    <submittedName>
        <fullName evidence="2">5-deoxy-glucuronate isomerase</fullName>
    </submittedName>
</protein>
<reference evidence="3" key="1">
    <citation type="submission" date="2017-09" db="EMBL/GenBank/DDBJ databases">
        <title>Depth-based differentiation of microbial function through sediment-hosted aquifers and enrichment of novel symbionts in the deep terrestrial subsurface.</title>
        <authorList>
            <person name="Probst A.J."/>
            <person name="Ladd B."/>
            <person name="Jarett J.K."/>
            <person name="Geller-Mcgrath D.E."/>
            <person name="Sieber C.M.K."/>
            <person name="Emerson J.B."/>
            <person name="Anantharaman K."/>
            <person name="Thomas B.C."/>
            <person name="Malmstrom R."/>
            <person name="Stieglmeier M."/>
            <person name="Klingl A."/>
            <person name="Woyke T."/>
            <person name="Ryan C.M."/>
            <person name="Banfield J.F."/>
        </authorList>
    </citation>
    <scope>NUCLEOTIDE SEQUENCE [LARGE SCALE GENOMIC DNA]</scope>
</reference>
<dbReference type="InterPro" id="IPR011051">
    <property type="entry name" value="RmlC_Cupin_sf"/>
</dbReference>
<accession>A0A2M7E760</accession>
<proteinExistence type="predicted"/>
<dbReference type="InterPro" id="IPR021120">
    <property type="entry name" value="KduI/IolB_isomerase"/>
</dbReference>
<dbReference type="PIRSF" id="PIRSF036628">
    <property type="entry name" value="IolB"/>
    <property type="match status" value="1"/>
</dbReference>
<dbReference type="Gene3D" id="2.60.120.10">
    <property type="entry name" value="Jelly Rolls"/>
    <property type="match status" value="2"/>
</dbReference>
<sequence>MYSHYQEKEGCTSLSKELKSLKLIELGLVCLKKNGTFAEKIKGQETVLVILGGQCRIKTGNYSFPLLGKRKDPFAGKATALYLPPYTSYDIIGESDCEIAVCKVRARRKGKPILISPDKVRLRKAGKDNFKRDVYDIVDERIKAEHIVVGETINEKGNWSSYPPHKHDRDNLPLESKQEELYFFKLEPPDGFGVIRLYNKKSDKIFTIKNNDVIAIPRGYHPVGVIPGYRIYYLWILAGKKRILKPSDDPKYSWVKEEG</sequence>
<organism evidence="2 3">
    <name type="scientific">bacterium (Candidatus Ratteibacteria) CG01_land_8_20_14_3_00_40_19</name>
    <dbReference type="NCBI Taxonomy" id="2014290"/>
    <lineage>
        <taxon>Bacteria</taxon>
        <taxon>Candidatus Ratteibacteria</taxon>
    </lineage>
</organism>
<evidence type="ECO:0000313" key="2">
    <source>
        <dbReference type="EMBL" id="PIV63528.1"/>
    </source>
</evidence>
<gene>
    <name evidence="2" type="primary">iolB</name>
    <name evidence="2" type="ORF">COS11_06970</name>
</gene>